<keyword evidence="4 5" id="KW-0238">DNA-binding</keyword>
<protein>
    <submittedName>
        <fullName evidence="8">Repressor of the inhibitor of the protein kinase</fullName>
    </submittedName>
</protein>
<evidence type="ECO:0000256" key="6">
    <source>
        <dbReference type="SAM" id="MobiDB-lite"/>
    </source>
</evidence>
<keyword evidence="3" id="KW-0862">Zinc</keyword>
<dbReference type="InterPro" id="IPR052958">
    <property type="entry name" value="IFN-induced_PKR_regulator"/>
</dbReference>
<comment type="caution">
    <text evidence="8">The sequence shown here is derived from an EMBL/GenBank/DDBJ whole genome shotgun (WGS) entry which is preliminary data.</text>
</comment>
<dbReference type="SMART" id="SM00980">
    <property type="entry name" value="THAP"/>
    <property type="match status" value="2"/>
</dbReference>
<evidence type="ECO:0000259" key="7">
    <source>
        <dbReference type="PROSITE" id="PS50950"/>
    </source>
</evidence>
<dbReference type="Proteomes" id="UP001174136">
    <property type="component" value="Unassembled WGS sequence"/>
</dbReference>
<keyword evidence="9" id="KW-1185">Reference proteome</keyword>
<keyword evidence="2 5" id="KW-0863">Zinc-finger</keyword>
<feature type="compositionally biased region" description="Polar residues" evidence="6">
    <location>
        <begin position="875"/>
        <end position="884"/>
    </location>
</feature>
<gene>
    <name evidence="8" type="primary">Thap12_3</name>
    <name evidence="8" type="ORF">N1851_003805</name>
</gene>
<keyword evidence="1" id="KW-0479">Metal-binding</keyword>
<evidence type="ECO:0000313" key="8">
    <source>
        <dbReference type="EMBL" id="KAK0154113.1"/>
    </source>
</evidence>
<organism evidence="8 9">
    <name type="scientific">Merluccius polli</name>
    <name type="common">Benguela hake</name>
    <name type="synonym">Merluccius cadenati</name>
    <dbReference type="NCBI Taxonomy" id="89951"/>
    <lineage>
        <taxon>Eukaryota</taxon>
        <taxon>Metazoa</taxon>
        <taxon>Chordata</taxon>
        <taxon>Craniata</taxon>
        <taxon>Vertebrata</taxon>
        <taxon>Euteleostomi</taxon>
        <taxon>Actinopterygii</taxon>
        <taxon>Neopterygii</taxon>
        <taxon>Teleostei</taxon>
        <taxon>Neoteleostei</taxon>
        <taxon>Acanthomorphata</taxon>
        <taxon>Zeiogadaria</taxon>
        <taxon>Gadariae</taxon>
        <taxon>Gadiformes</taxon>
        <taxon>Gadoidei</taxon>
        <taxon>Merlucciidae</taxon>
        <taxon>Merluccius</taxon>
    </lineage>
</organism>
<evidence type="ECO:0000256" key="4">
    <source>
        <dbReference type="ARBA" id="ARBA00023125"/>
    </source>
</evidence>
<feature type="compositionally biased region" description="Low complexity" evidence="6">
    <location>
        <begin position="832"/>
        <end position="843"/>
    </location>
</feature>
<dbReference type="PANTHER" id="PTHR46289:SF2">
    <property type="entry name" value="THAP DOMAIN CONTAINING 12"/>
    <property type="match status" value="1"/>
</dbReference>
<proteinExistence type="predicted"/>
<name>A0AA47PBA4_MERPO</name>
<dbReference type="SUPFAM" id="SSF57716">
    <property type="entry name" value="Glucocorticoid receptor-like (DNA-binding domain)"/>
    <property type="match status" value="2"/>
</dbReference>
<sequence>MQSTCSAPHCAAGKSNQHLLFRFPKDAERCKQWVDKCDHEELRDKSPEELYRYYRLCIQHFDPSSYESTDNLSTVLKDDAIPSIFDMTSQPNSTQLKRNKAMVEVAERDIKTRKKVKKSPTETTTDDTPAPSEEEEYKEYLKSLFEVLVLLGEQNIPVKGPVDSKQESLTSSNFMDLLDYRMNAGEEALKKRWAEDKDCGLPTKLTELIDVCEKCVRSELLEEVGKNGFFSLITDDVVMISEEWHLPVFLRYVDKTNSQQEKFVGFLNFEGDGDTVAEKLLSELTDKWGLNMEQCRAQAHSCSATHFSKVQVFVAKLKEKYPKAIITPRSTSPLNISLANTMTLTGVQLVMYTFKKIHSFFTNSPALQLELENAIAIFYPDKEEKANELKELCHTAWTTCGEAFEVAVDIIESLLLCVDSVHDNEDMRWNDQVIQDALEISKALADFEFLMALVVLKSTLSLTHAFGANLQGSAEDSHFTANNFKPVLQSLLEVADNIDVYHEFWYDEAVNLATAMEIPVRVPRSYAKRPGLAPGASLQPEQYYKEHVSAPVVKHIVDELKELFCEEHLKALGSQSLIPALLSKSKVTEPEEENLQMYKDDIPNTGTLSAELHCWWVKWKGPRAKGEVLASSLGETLRLADVKFFPNMLSVLRLLGTLPTLPLEEGCDLAYRRFRRYTKNTPDHCRSKSLALLNVNIDVRHDLDTMVQTYMKTYPEKVKEKDTELGEKEKEQEMEKEKSKMTDCCAATNCGSDRAKADSDVALFCFPLDPDRCKQWLDSCQRPDLASKGPEELHKVYKLCEKHFEPSLISHEGTSTCVLKEDAVPTVFDVVPSTTPSTNLSNSNRKRAGDPLEEEPASVKKSKDDAESSVKQESEVSGENSTMCQPQPQDDPMQEDTASSKARESLKVYFKEVLALSGFSIYGANVDEPMGDTRGRPTLNPICVEKIDEKEILQFSEDFMRDEIQNSLQMARFFSILLQDATNMEGVEQIPVFVRSVTVEGFPQKHLIGFLPCELDTENLFYTLLAELRNKWGLRMEHCRGLSYLVTGNMCQKIRDLTCRILQEFPQVVLSPSDPYAFNIWIIRCMPVPFIQKVADAVEEVAGLIRKTPELSQRLNGKIQMTYGHIKGRVDGIKEACRGNWEYGTDAFQTMLDILEPFLNCINEVISKVDEDTAEQLAKLRPTLKNFNFIVTLVVLKNTLCCVSILNSSLRGIISISSTLQYTISNALKLVTKYQQEIAIFHRKWFGDAIGRAKKLGVEVTVPETSLTALVAEPGTTTETPLEDMFRENLSRPILQYLVAEVKRVFSVEMVRILRWLSLVPSYMADHNFSIRRDKVADANLNNLARPDTFYEELGCWELKWRHASKRRTLPTTVFATLKIPDIAFYPNVQSLLRVLGTVPCVNAEADVYGQYNMVLERCHFYLKATPQEQRRCHLAYVFVNQDVHFNMEQMVESYTKKHPEIMQLLQTLLKTMETIWKKTLKKSQKL</sequence>
<dbReference type="Pfam" id="PF14291">
    <property type="entry name" value="DUF4371"/>
    <property type="match status" value="1"/>
</dbReference>
<evidence type="ECO:0000256" key="3">
    <source>
        <dbReference type="ARBA" id="ARBA00022833"/>
    </source>
</evidence>
<reference evidence="8" key="1">
    <citation type="journal article" date="2023" name="Front. Mar. Sci.">
        <title>A new Merluccius polli reference genome to investigate the effects of global change in West African waters.</title>
        <authorList>
            <person name="Mateo J.L."/>
            <person name="Blanco-Fernandez C."/>
            <person name="Garcia-Vazquez E."/>
            <person name="Machado-Schiaffino G."/>
        </authorList>
    </citation>
    <scope>NUCLEOTIDE SEQUENCE</scope>
    <source>
        <strain evidence="8">C29</strain>
        <tissue evidence="8">Fin</tissue>
    </source>
</reference>
<dbReference type="InterPro" id="IPR025398">
    <property type="entry name" value="DUF4371"/>
</dbReference>
<feature type="compositionally biased region" description="Basic and acidic residues" evidence="6">
    <location>
        <begin position="857"/>
        <end position="874"/>
    </location>
</feature>
<accession>A0AA47PBA4</accession>
<feature type="domain" description="THAP-type" evidence="7">
    <location>
        <begin position="741"/>
        <end position="828"/>
    </location>
</feature>
<evidence type="ECO:0000256" key="5">
    <source>
        <dbReference type="PROSITE-ProRule" id="PRU00309"/>
    </source>
</evidence>
<dbReference type="Pfam" id="PF05485">
    <property type="entry name" value="THAP"/>
    <property type="match status" value="2"/>
</dbReference>
<evidence type="ECO:0000256" key="2">
    <source>
        <dbReference type="ARBA" id="ARBA00022771"/>
    </source>
</evidence>
<dbReference type="PROSITE" id="PS50950">
    <property type="entry name" value="ZF_THAP"/>
    <property type="match status" value="2"/>
</dbReference>
<dbReference type="InterPro" id="IPR006612">
    <property type="entry name" value="THAP_Znf"/>
</dbReference>
<dbReference type="GO" id="GO:0003677">
    <property type="term" value="F:DNA binding"/>
    <property type="evidence" value="ECO:0007669"/>
    <property type="project" value="UniProtKB-UniRule"/>
</dbReference>
<feature type="compositionally biased region" description="Low complexity" evidence="6">
    <location>
        <begin position="121"/>
        <end position="131"/>
    </location>
</feature>
<dbReference type="SMART" id="SM00692">
    <property type="entry name" value="DM3"/>
    <property type="match status" value="2"/>
</dbReference>
<dbReference type="GO" id="GO:0008270">
    <property type="term" value="F:zinc ion binding"/>
    <property type="evidence" value="ECO:0007669"/>
    <property type="project" value="UniProtKB-KW"/>
</dbReference>
<evidence type="ECO:0000256" key="1">
    <source>
        <dbReference type="ARBA" id="ARBA00022723"/>
    </source>
</evidence>
<feature type="region of interest" description="Disordered" evidence="6">
    <location>
        <begin position="111"/>
        <end position="134"/>
    </location>
</feature>
<evidence type="ECO:0000313" key="9">
    <source>
        <dbReference type="Proteomes" id="UP001174136"/>
    </source>
</evidence>
<feature type="domain" description="THAP-type" evidence="7">
    <location>
        <begin position="1"/>
        <end position="85"/>
    </location>
</feature>
<dbReference type="PANTHER" id="PTHR46289">
    <property type="entry name" value="52 KDA REPRESSOR OF THE INHIBITOR OF THE PROTEIN KINASE-LIKE PROTEIN-RELATED"/>
    <property type="match status" value="1"/>
</dbReference>
<feature type="region of interest" description="Disordered" evidence="6">
    <location>
        <begin position="830"/>
        <end position="900"/>
    </location>
</feature>
<dbReference type="EMBL" id="JAOPHQ010000583">
    <property type="protein sequence ID" value="KAK0154113.1"/>
    <property type="molecule type" value="Genomic_DNA"/>
</dbReference>